<name>A0ABY7FX00_MYAAR</name>
<dbReference type="SUPFAM" id="SSF53335">
    <property type="entry name" value="S-adenosyl-L-methionine-dependent methyltransferases"/>
    <property type="match status" value="1"/>
</dbReference>
<keyword evidence="2" id="KW-0732">Signal</keyword>
<dbReference type="EMBL" id="CP111025">
    <property type="protein sequence ID" value="WAR25366.1"/>
    <property type="molecule type" value="Genomic_DNA"/>
</dbReference>
<feature type="chain" id="PRO_5046094104" evidence="2">
    <location>
        <begin position="24"/>
        <end position="218"/>
    </location>
</feature>
<sequence length="218" mass="25488">MQALCMWTAVVCVLMELIDYFRSCFRRTEDTMPSGEEADRKRRRHDCSYFKSYADVGVHEKMLSDTVRTNAYSEWMGYCLFYESMLPSVIHCKDRWLKQDVLRFPSTATLYIPPFYVVEYDNRENSGSSVSGRRKFTGSTLCTWFDVGFPEGVRRRTGHRQAFYVEEPFPVDQETCISGSIDIRPHREAARFLDISITHQVNNGPKHTRTHLMNDCFV</sequence>
<proteinExistence type="predicted"/>
<keyword evidence="4" id="KW-1185">Reference proteome</keyword>
<reference evidence="3" key="1">
    <citation type="submission" date="2022-11" db="EMBL/GenBank/DDBJ databases">
        <title>Centuries of genome instability and evolution in soft-shell clam transmissible cancer (bioRxiv).</title>
        <authorList>
            <person name="Hart S.F.M."/>
            <person name="Yonemitsu M.A."/>
            <person name="Giersch R.M."/>
            <person name="Beal B.F."/>
            <person name="Arriagada G."/>
            <person name="Davis B.W."/>
            <person name="Ostrander E.A."/>
            <person name="Goff S.P."/>
            <person name="Metzger M.J."/>
        </authorList>
    </citation>
    <scope>NUCLEOTIDE SEQUENCE</scope>
    <source>
        <strain evidence="3">MELC-2E11</strain>
        <tissue evidence="3">Siphon/mantle</tissue>
    </source>
</reference>
<dbReference type="Gene3D" id="2.70.160.11">
    <property type="entry name" value="Hnrnp arginine n-methyltransferase1"/>
    <property type="match status" value="1"/>
</dbReference>
<evidence type="ECO:0000313" key="4">
    <source>
        <dbReference type="Proteomes" id="UP001164746"/>
    </source>
</evidence>
<accession>A0ABY7FX00</accession>
<organism evidence="3 4">
    <name type="scientific">Mya arenaria</name>
    <name type="common">Soft-shell clam</name>
    <dbReference type="NCBI Taxonomy" id="6604"/>
    <lineage>
        <taxon>Eukaryota</taxon>
        <taxon>Metazoa</taxon>
        <taxon>Spiralia</taxon>
        <taxon>Lophotrochozoa</taxon>
        <taxon>Mollusca</taxon>
        <taxon>Bivalvia</taxon>
        <taxon>Autobranchia</taxon>
        <taxon>Heteroconchia</taxon>
        <taxon>Euheterodonta</taxon>
        <taxon>Imparidentia</taxon>
        <taxon>Neoheterodontei</taxon>
        <taxon>Myida</taxon>
        <taxon>Myoidea</taxon>
        <taxon>Myidae</taxon>
        <taxon>Mya</taxon>
    </lineage>
</organism>
<feature type="signal peptide" evidence="2">
    <location>
        <begin position="1"/>
        <end position="23"/>
    </location>
</feature>
<dbReference type="InterPro" id="IPR025799">
    <property type="entry name" value="Arg_MeTrfase"/>
</dbReference>
<dbReference type="Gene3D" id="3.40.50.150">
    <property type="entry name" value="Vaccinia Virus protein VP39"/>
    <property type="match status" value="2"/>
</dbReference>
<protein>
    <submittedName>
        <fullName evidence="3">ANM1-like protein</fullName>
    </submittedName>
</protein>
<evidence type="ECO:0000313" key="3">
    <source>
        <dbReference type="EMBL" id="WAR25366.1"/>
    </source>
</evidence>
<evidence type="ECO:0000256" key="1">
    <source>
        <dbReference type="ARBA" id="ARBA00022691"/>
    </source>
</evidence>
<keyword evidence="1" id="KW-0949">S-adenosyl-L-methionine</keyword>
<dbReference type="PANTHER" id="PTHR11006">
    <property type="entry name" value="PROTEIN ARGININE N-METHYLTRANSFERASE"/>
    <property type="match status" value="1"/>
</dbReference>
<dbReference type="PANTHER" id="PTHR11006:SF4">
    <property type="entry name" value="PROTEIN ARGININE N-METHYLTRANSFERASE 7"/>
    <property type="match status" value="1"/>
</dbReference>
<evidence type="ECO:0000256" key="2">
    <source>
        <dbReference type="SAM" id="SignalP"/>
    </source>
</evidence>
<dbReference type="InterPro" id="IPR029063">
    <property type="entry name" value="SAM-dependent_MTases_sf"/>
</dbReference>
<dbReference type="Proteomes" id="UP001164746">
    <property type="component" value="Chromosome 14"/>
</dbReference>
<gene>
    <name evidence="3" type="ORF">MAR_011070</name>
</gene>